<sequence length="446" mass="48940">MKLSTSRHANTWSKHPILSLSALPQTSTLKPFRSPSPINPSISSASLLYSTQKITQMDIRESITQQTHVSITLANHLLSKKSPNSNIVFSPLSLHVVLGLVAAGSKGQTLDQLLSFLKSNTIDDLNALSSQLVSLVFADGSPSGGPRLSFANGVWVDQTLSLKPSFKQIVDGVYNAASNQADFQTKAIEVANEVNSWAEKQTNGLIKDILPAGAVNNTTRLIFANAVYFKGTWNEKFDPSKTKDYDFHLLNGTKIQAPFMTSKKKQFVSSYDGFKVLGLPYLQGEDKRRFTMYLYLPDAKDGLPSLMEKISSGSDFLERHVPYQKVEVGQFLIPKFKISFAFEASEMLKELGLVLPFSGGEGLTEMVESSIGGNLFVSSIHHKSFVEVNEEGTEAAAASAAVVMLRSLRTDDKIDFVADHPFVFVIKEDMTGVVLFMGQVIDPRDS</sequence>
<gene>
    <name evidence="1" type="ORF">L6452_39236</name>
</gene>
<dbReference type="EMBL" id="CM042061">
    <property type="protein sequence ID" value="KAI3673121.1"/>
    <property type="molecule type" value="Genomic_DNA"/>
</dbReference>
<evidence type="ECO:0000313" key="2">
    <source>
        <dbReference type="Proteomes" id="UP001055879"/>
    </source>
</evidence>
<organism evidence="1 2">
    <name type="scientific">Arctium lappa</name>
    <name type="common">Greater burdock</name>
    <name type="synonym">Lappa major</name>
    <dbReference type="NCBI Taxonomy" id="4217"/>
    <lineage>
        <taxon>Eukaryota</taxon>
        <taxon>Viridiplantae</taxon>
        <taxon>Streptophyta</taxon>
        <taxon>Embryophyta</taxon>
        <taxon>Tracheophyta</taxon>
        <taxon>Spermatophyta</taxon>
        <taxon>Magnoliopsida</taxon>
        <taxon>eudicotyledons</taxon>
        <taxon>Gunneridae</taxon>
        <taxon>Pentapetalae</taxon>
        <taxon>asterids</taxon>
        <taxon>campanulids</taxon>
        <taxon>Asterales</taxon>
        <taxon>Asteraceae</taxon>
        <taxon>Carduoideae</taxon>
        <taxon>Cardueae</taxon>
        <taxon>Arctiinae</taxon>
        <taxon>Arctium</taxon>
    </lineage>
</organism>
<reference evidence="2" key="1">
    <citation type="journal article" date="2022" name="Mol. Ecol. Resour.">
        <title>The genomes of chicory, endive, great burdock and yacon provide insights into Asteraceae palaeo-polyploidization history and plant inulin production.</title>
        <authorList>
            <person name="Fan W."/>
            <person name="Wang S."/>
            <person name="Wang H."/>
            <person name="Wang A."/>
            <person name="Jiang F."/>
            <person name="Liu H."/>
            <person name="Zhao H."/>
            <person name="Xu D."/>
            <person name="Zhang Y."/>
        </authorList>
    </citation>
    <scope>NUCLEOTIDE SEQUENCE [LARGE SCALE GENOMIC DNA]</scope>
    <source>
        <strain evidence="2">cv. Niubang</strain>
    </source>
</reference>
<protein>
    <submittedName>
        <fullName evidence="1">Uncharacterized protein</fullName>
    </submittedName>
</protein>
<evidence type="ECO:0000313" key="1">
    <source>
        <dbReference type="EMBL" id="KAI3673121.1"/>
    </source>
</evidence>
<keyword evidence="2" id="KW-1185">Reference proteome</keyword>
<accession>A0ACB8XSD7</accession>
<name>A0ACB8XSD7_ARCLA</name>
<reference evidence="1 2" key="2">
    <citation type="journal article" date="2022" name="Mol. Ecol. Resour.">
        <title>The genomes of chicory, endive, great burdock and yacon provide insights into Asteraceae paleo-polyploidization history and plant inulin production.</title>
        <authorList>
            <person name="Fan W."/>
            <person name="Wang S."/>
            <person name="Wang H."/>
            <person name="Wang A."/>
            <person name="Jiang F."/>
            <person name="Liu H."/>
            <person name="Zhao H."/>
            <person name="Xu D."/>
            <person name="Zhang Y."/>
        </authorList>
    </citation>
    <scope>NUCLEOTIDE SEQUENCE [LARGE SCALE GENOMIC DNA]</scope>
    <source>
        <strain evidence="2">cv. Niubang</strain>
    </source>
</reference>
<proteinExistence type="predicted"/>
<comment type="caution">
    <text evidence="1">The sequence shown here is derived from an EMBL/GenBank/DDBJ whole genome shotgun (WGS) entry which is preliminary data.</text>
</comment>
<dbReference type="Proteomes" id="UP001055879">
    <property type="component" value="Linkage Group LG15"/>
</dbReference>